<evidence type="ECO:0000313" key="2">
    <source>
        <dbReference type="Proteomes" id="UP001431209"/>
    </source>
</evidence>
<comment type="caution">
    <text evidence="1">The sequence shown here is derived from an EMBL/GenBank/DDBJ whole genome shotgun (WGS) entry which is preliminary data.</text>
</comment>
<gene>
    <name evidence="1" type="ORF">AKO1_005746</name>
</gene>
<dbReference type="Proteomes" id="UP001431209">
    <property type="component" value="Unassembled WGS sequence"/>
</dbReference>
<proteinExistence type="predicted"/>
<sequence length="335" mass="37849">VFTPPTLKQSYYSTMNSCILVLALIIISAFNVQSCVSDEEYTYSVVKNTLFKTKLSDLSLKGSTAFNTTVKCTGITSPDGKFTALLTHRGRKEVLIIDLESLKLVATINTHAKPLFIRDNHLLTLESHHMGTVLKRFSLNDNGQEVQSFTTTLPLSFATLFDDTAMFTSPSGHVGFMKFFDVDTMLIKPSEHASELTHCQSIKASHIYCKTQTSLIRFSVNNDHEVQKEDTMALPSLQTDILFKLDSHTPDTIHWVTLPYEESMMRYLRINTLNFSWSHENEMRDSNSSIEELKIQISITVAKDTIIYTHMEYPNGIHISAYNSQTGQVTTKLLI</sequence>
<dbReference type="EMBL" id="JAOPGA020000167">
    <property type="protein sequence ID" value="KAL0477380.1"/>
    <property type="molecule type" value="Genomic_DNA"/>
</dbReference>
<keyword evidence="2" id="KW-1185">Reference proteome</keyword>
<dbReference type="SUPFAM" id="SSF51004">
    <property type="entry name" value="C-terminal (heme d1) domain of cytochrome cd1-nitrite reductase"/>
    <property type="match status" value="1"/>
</dbReference>
<organism evidence="1 2">
    <name type="scientific">Acrasis kona</name>
    <dbReference type="NCBI Taxonomy" id="1008807"/>
    <lineage>
        <taxon>Eukaryota</taxon>
        <taxon>Discoba</taxon>
        <taxon>Heterolobosea</taxon>
        <taxon>Tetramitia</taxon>
        <taxon>Eutetramitia</taxon>
        <taxon>Acrasidae</taxon>
        <taxon>Acrasis</taxon>
    </lineage>
</organism>
<name>A0AAW2YJA4_9EUKA</name>
<protein>
    <submittedName>
        <fullName evidence="1">Atg18</fullName>
    </submittedName>
</protein>
<reference evidence="1 2" key="1">
    <citation type="submission" date="2024-03" db="EMBL/GenBank/DDBJ databases">
        <title>The Acrasis kona genome and developmental transcriptomes reveal deep origins of eukaryotic multicellular pathways.</title>
        <authorList>
            <person name="Sheikh S."/>
            <person name="Fu C.-J."/>
            <person name="Brown M.W."/>
            <person name="Baldauf S.L."/>
        </authorList>
    </citation>
    <scope>NUCLEOTIDE SEQUENCE [LARGE SCALE GENOMIC DNA]</scope>
    <source>
        <strain evidence="1 2">ATCC MYA-3509</strain>
    </source>
</reference>
<dbReference type="AlphaFoldDB" id="A0AAW2YJA4"/>
<feature type="non-terminal residue" evidence="1">
    <location>
        <position position="1"/>
    </location>
</feature>
<evidence type="ECO:0000313" key="1">
    <source>
        <dbReference type="EMBL" id="KAL0477380.1"/>
    </source>
</evidence>
<dbReference type="InterPro" id="IPR011048">
    <property type="entry name" value="Haem_d1_sf"/>
</dbReference>
<accession>A0AAW2YJA4</accession>